<dbReference type="FunFam" id="3.40.50.1000:FF:000144">
    <property type="entry name" value="copper-transporting ATPase 1 isoform X2"/>
    <property type="match status" value="1"/>
</dbReference>
<evidence type="ECO:0000256" key="6">
    <source>
        <dbReference type="ARBA" id="ARBA00022723"/>
    </source>
</evidence>
<dbReference type="InterPro" id="IPR050510">
    <property type="entry name" value="Cation_transp_ATPase_P-type"/>
</dbReference>
<feature type="transmembrane region" description="Helical" evidence="15">
    <location>
        <begin position="187"/>
        <end position="207"/>
    </location>
</feature>
<evidence type="ECO:0000256" key="9">
    <source>
        <dbReference type="ARBA" id="ARBA00022840"/>
    </source>
</evidence>
<evidence type="ECO:0000259" key="16">
    <source>
        <dbReference type="Pfam" id="PF00689"/>
    </source>
</evidence>
<gene>
    <name evidence="17" type="ORF">Pmani_037161</name>
</gene>
<dbReference type="GO" id="GO:0030007">
    <property type="term" value="P:intracellular potassium ion homeostasis"/>
    <property type="evidence" value="ECO:0007669"/>
    <property type="project" value="TreeGrafter"/>
</dbReference>
<keyword evidence="8" id="KW-0187">Copper transport</keyword>
<evidence type="ECO:0000256" key="12">
    <source>
        <dbReference type="ARBA" id="ARBA00023008"/>
    </source>
</evidence>
<dbReference type="EC" id="7.2.2.8" evidence="2"/>
<dbReference type="InterPro" id="IPR001757">
    <property type="entry name" value="P_typ_ATPase"/>
</dbReference>
<keyword evidence="6" id="KW-0479">Metal-binding</keyword>
<dbReference type="PANTHER" id="PTHR43294:SF21">
    <property type="entry name" value="CATION TRANSPORTING ATPASE"/>
    <property type="match status" value="1"/>
</dbReference>
<evidence type="ECO:0000256" key="14">
    <source>
        <dbReference type="ARBA" id="ARBA00023136"/>
    </source>
</evidence>
<keyword evidence="11 15" id="KW-1133">Transmembrane helix</keyword>
<dbReference type="SUPFAM" id="SSF81665">
    <property type="entry name" value="Calcium ATPase, transmembrane domain M"/>
    <property type="match status" value="1"/>
</dbReference>
<keyword evidence="14 15" id="KW-0472">Membrane</keyword>
<dbReference type="PRINTS" id="PR00121">
    <property type="entry name" value="NAKATPASE"/>
</dbReference>
<dbReference type="InterPro" id="IPR023214">
    <property type="entry name" value="HAD_sf"/>
</dbReference>
<feature type="transmembrane region" description="Helical" evidence="15">
    <location>
        <begin position="213"/>
        <end position="238"/>
    </location>
</feature>
<evidence type="ECO:0000256" key="13">
    <source>
        <dbReference type="ARBA" id="ARBA00023065"/>
    </source>
</evidence>
<dbReference type="SUPFAM" id="SSF56784">
    <property type="entry name" value="HAD-like"/>
    <property type="match status" value="1"/>
</dbReference>
<evidence type="ECO:0000256" key="8">
    <source>
        <dbReference type="ARBA" id="ARBA00022796"/>
    </source>
</evidence>
<dbReference type="InterPro" id="IPR023299">
    <property type="entry name" value="ATPase_P-typ_cyto_dom_N"/>
</dbReference>
<dbReference type="PANTHER" id="PTHR43294">
    <property type="entry name" value="SODIUM/POTASSIUM-TRANSPORTING ATPASE SUBUNIT ALPHA"/>
    <property type="match status" value="1"/>
</dbReference>
<dbReference type="Gene3D" id="1.20.1110.10">
    <property type="entry name" value="Calcium-transporting ATPase, transmembrane domain"/>
    <property type="match status" value="1"/>
</dbReference>
<comment type="subcellular location">
    <subcellularLocation>
        <location evidence="1">Cell membrane</location>
        <topology evidence="1">Multi-pass membrane protein</topology>
    </subcellularLocation>
</comment>
<dbReference type="GO" id="GO:0016887">
    <property type="term" value="F:ATP hydrolysis activity"/>
    <property type="evidence" value="ECO:0007669"/>
    <property type="project" value="InterPro"/>
</dbReference>
<sequence>MGDQGERVLGFCDRLLSERMFPPGFPFDANNVNFPTEGLRFLGLITMVDPPRVNVSDAVAKCRSAGIKVIMITGDHPITARAIANCVGIISPRNNHTEIVFARTSPQQKLKIVEGCQRSGAIVAVTGDGVNDSPALKQADIGIAMGKSGSDVSKQVADMVLLDDNFASIVLGVEEGRLIYENIKKSISFTFTSNIPELVPFIFFIIAQVPKPLGIGTILFIDLGTDLVPAISLAYEKAESDIMKRKPRNIEDRLVNKRLMMAAYGQIGVIQCLAGFFVYYIIMTQNGFLPLTLFNLSSQWDDNSVCNVVDDYG</sequence>
<dbReference type="GO" id="GO:0046872">
    <property type="term" value="F:metal ion binding"/>
    <property type="evidence" value="ECO:0007669"/>
    <property type="project" value="UniProtKB-KW"/>
</dbReference>
<dbReference type="GO" id="GO:0036376">
    <property type="term" value="P:sodium ion export across plasma membrane"/>
    <property type="evidence" value="ECO:0007669"/>
    <property type="project" value="TreeGrafter"/>
</dbReference>
<evidence type="ECO:0000256" key="3">
    <source>
        <dbReference type="ARBA" id="ARBA00022448"/>
    </source>
</evidence>
<keyword evidence="12" id="KW-0186">Copper</keyword>
<keyword evidence="13" id="KW-0406">Ion transport</keyword>
<evidence type="ECO:0000256" key="4">
    <source>
        <dbReference type="ARBA" id="ARBA00022475"/>
    </source>
</evidence>
<evidence type="ECO:0000313" key="17">
    <source>
        <dbReference type="EMBL" id="KAK4289900.1"/>
    </source>
</evidence>
<keyword evidence="18" id="KW-1185">Reference proteome</keyword>
<dbReference type="InterPro" id="IPR023298">
    <property type="entry name" value="ATPase_P-typ_TM_dom_sf"/>
</dbReference>
<dbReference type="GO" id="GO:0005391">
    <property type="term" value="F:P-type sodium:potassium-exchanging transporter activity"/>
    <property type="evidence" value="ECO:0007669"/>
    <property type="project" value="TreeGrafter"/>
</dbReference>
<evidence type="ECO:0000256" key="15">
    <source>
        <dbReference type="SAM" id="Phobius"/>
    </source>
</evidence>
<dbReference type="GO" id="GO:0140581">
    <property type="term" value="F:P-type monovalent copper transporter activity"/>
    <property type="evidence" value="ECO:0007669"/>
    <property type="project" value="UniProtKB-EC"/>
</dbReference>
<name>A0AAE1NIP2_9EUCA</name>
<dbReference type="NCBIfam" id="TIGR01494">
    <property type="entry name" value="ATPase_P-type"/>
    <property type="match status" value="1"/>
</dbReference>
<dbReference type="GO" id="GO:0005524">
    <property type="term" value="F:ATP binding"/>
    <property type="evidence" value="ECO:0007669"/>
    <property type="project" value="UniProtKB-KW"/>
</dbReference>
<dbReference type="Gene3D" id="3.40.50.1000">
    <property type="entry name" value="HAD superfamily/HAD-like"/>
    <property type="match status" value="2"/>
</dbReference>
<dbReference type="GO" id="GO:1902600">
    <property type="term" value="P:proton transmembrane transport"/>
    <property type="evidence" value="ECO:0007669"/>
    <property type="project" value="TreeGrafter"/>
</dbReference>
<dbReference type="Gene3D" id="3.40.1110.10">
    <property type="entry name" value="Calcium-transporting ATPase, cytoplasmic domain N"/>
    <property type="match status" value="1"/>
</dbReference>
<dbReference type="PRINTS" id="PR00119">
    <property type="entry name" value="CATATPASE"/>
</dbReference>
<evidence type="ECO:0000313" key="18">
    <source>
        <dbReference type="Proteomes" id="UP001292094"/>
    </source>
</evidence>
<accession>A0AAE1NIP2</accession>
<evidence type="ECO:0000256" key="10">
    <source>
        <dbReference type="ARBA" id="ARBA00022967"/>
    </source>
</evidence>
<feature type="domain" description="Cation-transporting P-type ATPase C-terminal" evidence="16">
    <location>
        <begin position="210"/>
        <end position="287"/>
    </location>
</feature>
<protein>
    <recommendedName>
        <fullName evidence="2">P-type Cu(+) transporter</fullName>
        <ecNumber evidence="2">7.2.2.8</ecNumber>
    </recommendedName>
</protein>
<organism evidence="17 18">
    <name type="scientific">Petrolisthes manimaculis</name>
    <dbReference type="NCBI Taxonomy" id="1843537"/>
    <lineage>
        <taxon>Eukaryota</taxon>
        <taxon>Metazoa</taxon>
        <taxon>Ecdysozoa</taxon>
        <taxon>Arthropoda</taxon>
        <taxon>Crustacea</taxon>
        <taxon>Multicrustacea</taxon>
        <taxon>Malacostraca</taxon>
        <taxon>Eumalacostraca</taxon>
        <taxon>Eucarida</taxon>
        <taxon>Decapoda</taxon>
        <taxon>Pleocyemata</taxon>
        <taxon>Anomura</taxon>
        <taxon>Galatheoidea</taxon>
        <taxon>Porcellanidae</taxon>
        <taxon>Petrolisthes</taxon>
    </lineage>
</organism>
<dbReference type="GO" id="GO:1990573">
    <property type="term" value="P:potassium ion import across plasma membrane"/>
    <property type="evidence" value="ECO:0007669"/>
    <property type="project" value="TreeGrafter"/>
</dbReference>
<keyword evidence="7" id="KW-0547">Nucleotide-binding</keyword>
<proteinExistence type="predicted"/>
<keyword evidence="3" id="KW-0813">Transport</keyword>
<feature type="transmembrane region" description="Helical" evidence="15">
    <location>
        <begin position="259"/>
        <end position="282"/>
    </location>
</feature>
<dbReference type="Pfam" id="PF00689">
    <property type="entry name" value="Cation_ATPase_C"/>
    <property type="match status" value="1"/>
</dbReference>
<evidence type="ECO:0000256" key="11">
    <source>
        <dbReference type="ARBA" id="ARBA00022989"/>
    </source>
</evidence>
<dbReference type="GO" id="GO:0006883">
    <property type="term" value="P:intracellular sodium ion homeostasis"/>
    <property type="evidence" value="ECO:0007669"/>
    <property type="project" value="TreeGrafter"/>
</dbReference>
<dbReference type="InterPro" id="IPR006068">
    <property type="entry name" value="ATPase_P-typ_cation-transptr_C"/>
</dbReference>
<comment type="caution">
    <text evidence="17">The sequence shown here is derived from an EMBL/GenBank/DDBJ whole genome shotgun (WGS) entry which is preliminary data.</text>
</comment>
<dbReference type="Proteomes" id="UP001292094">
    <property type="component" value="Unassembled WGS sequence"/>
</dbReference>
<evidence type="ECO:0000256" key="5">
    <source>
        <dbReference type="ARBA" id="ARBA00022692"/>
    </source>
</evidence>
<evidence type="ECO:0000256" key="7">
    <source>
        <dbReference type="ARBA" id="ARBA00022741"/>
    </source>
</evidence>
<keyword evidence="5 15" id="KW-0812">Transmembrane</keyword>
<keyword evidence="10" id="KW-1278">Translocase</keyword>
<dbReference type="GO" id="GO:0005886">
    <property type="term" value="C:plasma membrane"/>
    <property type="evidence" value="ECO:0007669"/>
    <property type="project" value="UniProtKB-SubCell"/>
</dbReference>
<evidence type="ECO:0000256" key="1">
    <source>
        <dbReference type="ARBA" id="ARBA00004651"/>
    </source>
</evidence>
<keyword evidence="9" id="KW-0067">ATP-binding</keyword>
<reference evidence="17" key="1">
    <citation type="submission" date="2023-11" db="EMBL/GenBank/DDBJ databases">
        <title>Genome assemblies of two species of porcelain crab, Petrolisthes cinctipes and Petrolisthes manimaculis (Anomura: Porcellanidae).</title>
        <authorList>
            <person name="Angst P."/>
        </authorList>
    </citation>
    <scope>NUCLEOTIDE SEQUENCE</scope>
    <source>
        <strain evidence="17">PB745_02</strain>
        <tissue evidence="17">Gill</tissue>
    </source>
</reference>
<dbReference type="EMBL" id="JAWZYT010005674">
    <property type="protein sequence ID" value="KAK4289900.1"/>
    <property type="molecule type" value="Genomic_DNA"/>
</dbReference>
<evidence type="ECO:0000256" key="2">
    <source>
        <dbReference type="ARBA" id="ARBA00012517"/>
    </source>
</evidence>
<dbReference type="InterPro" id="IPR036412">
    <property type="entry name" value="HAD-like_sf"/>
</dbReference>
<keyword evidence="4" id="KW-1003">Cell membrane</keyword>
<dbReference type="AlphaFoldDB" id="A0AAE1NIP2"/>
<dbReference type="Pfam" id="PF00702">
    <property type="entry name" value="Hydrolase"/>
    <property type="match status" value="1"/>
</dbReference>
<dbReference type="FunFam" id="1.20.1110.10:FF:000095">
    <property type="entry name" value="Sodium/potassium-transporting ATPase subunit alpha-1"/>
    <property type="match status" value="1"/>
</dbReference>